<keyword evidence="5" id="KW-0456">Lyase</keyword>
<evidence type="ECO:0000256" key="3">
    <source>
        <dbReference type="ARBA" id="ARBA00022842"/>
    </source>
</evidence>
<dbReference type="GO" id="GO:0016829">
    <property type="term" value="F:lyase activity"/>
    <property type="evidence" value="ECO:0007669"/>
    <property type="project" value="UniProtKB-KW"/>
</dbReference>
<dbReference type="InterPro" id="IPR015813">
    <property type="entry name" value="Pyrv/PenolPyrv_kinase-like_dom"/>
</dbReference>
<dbReference type="SUPFAM" id="SSF51621">
    <property type="entry name" value="Phosphoenolpyruvate/pyruvate domain"/>
    <property type="match status" value="1"/>
</dbReference>
<dbReference type="InterPro" id="IPR040442">
    <property type="entry name" value="Pyrv_kinase-like_dom_sf"/>
</dbReference>
<organism evidence="5 6">
    <name type="scientific">Planococcus faecalis</name>
    <dbReference type="NCBI Taxonomy" id="1598147"/>
    <lineage>
        <taxon>Bacteria</taxon>
        <taxon>Bacillati</taxon>
        <taxon>Bacillota</taxon>
        <taxon>Bacilli</taxon>
        <taxon>Bacillales</taxon>
        <taxon>Caryophanaceae</taxon>
        <taxon>Planococcus</taxon>
    </lineage>
</organism>
<keyword evidence="3" id="KW-0460">Magnesium</keyword>
<evidence type="ECO:0000256" key="2">
    <source>
        <dbReference type="ARBA" id="ARBA00022723"/>
    </source>
</evidence>
<accession>A0ABN4XUT8</accession>
<evidence type="ECO:0000259" key="4">
    <source>
        <dbReference type="Pfam" id="PF03328"/>
    </source>
</evidence>
<reference evidence="5 6" key="1">
    <citation type="submission" date="2017-01" db="EMBL/GenBank/DDBJ databases">
        <title>Planococcus faecalis genome complete sequence.</title>
        <authorList>
            <person name="Lee P.C."/>
        </authorList>
    </citation>
    <scope>NUCLEOTIDE SEQUENCE [LARGE SCALE GENOMIC DNA]</scope>
    <source>
        <strain evidence="5 6">AJ003</strain>
    </source>
</reference>
<dbReference type="PANTHER" id="PTHR32308:SF0">
    <property type="entry name" value="HPCH_HPAI ALDOLASE_CITRATE LYASE DOMAIN-CONTAINING PROTEIN"/>
    <property type="match status" value="1"/>
</dbReference>
<dbReference type="InterPro" id="IPR011206">
    <property type="entry name" value="Citrate_lyase_beta/mcl1/mcl2"/>
</dbReference>
<dbReference type="EMBL" id="CP019401">
    <property type="protein sequence ID" value="AQU80497.1"/>
    <property type="molecule type" value="Genomic_DNA"/>
</dbReference>
<feature type="domain" description="HpcH/HpaI aldolase/citrate lyase" evidence="4">
    <location>
        <begin position="7"/>
        <end position="221"/>
    </location>
</feature>
<keyword evidence="2" id="KW-0479">Metal-binding</keyword>
<dbReference type="PIRSF" id="PIRSF015582">
    <property type="entry name" value="Cit_lyase_B"/>
    <property type="match status" value="1"/>
</dbReference>
<keyword evidence="6" id="KW-1185">Reference proteome</keyword>
<protein>
    <submittedName>
        <fullName evidence="5">CoA ester lyase</fullName>
    </submittedName>
</protein>
<sequence>MSKPYSYLFVPATSFSLIEKAVTSKADVVIIDLEDAVALSEKQAAREVMKEALKVYKKEHKFIVRINALETSFWEADLETAVTNGAAGIMLPKAENEQGIQTVSNKIREIRKNSDKAFDLIPLIESAKGIQFAYAIASADPLVSALAFGSIDFSLDIDCELTPEGLELLFARSQLVIASKAAGIGPPIDAVYPNLTDENGLKNQTVFANQLGFKAKLVIHPKQLDVVHQVFSTSDEEITRAKKIVEAFEKAEKEGIASIKVDGQFVDYPIYKKAKKTYNRNSEK</sequence>
<dbReference type="PANTHER" id="PTHR32308">
    <property type="entry name" value="LYASE BETA SUBUNIT, PUTATIVE (AFU_ORTHOLOGUE AFUA_4G13030)-RELATED"/>
    <property type="match status" value="1"/>
</dbReference>
<evidence type="ECO:0000313" key="5">
    <source>
        <dbReference type="EMBL" id="AQU80497.1"/>
    </source>
</evidence>
<name>A0ABN4XUT8_9BACL</name>
<comment type="cofactor">
    <cofactor evidence="1">
        <name>Mg(2+)</name>
        <dbReference type="ChEBI" id="CHEBI:18420"/>
    </cofactor>
</comment>
<evidence type="ECO:0000313" key="6">
    <source>
        <dbReference type="Proteomes" id="UP000189661"/>
    </source>
</evidence>
<proteinExistence type="predicted"/>
<dbReference type="Pfam" id="PF03328">
    <property type="entry name" value="HpcH_HpaI"/>
    <property type="match status" value="1"/>
</dbReference>
<evidence type="ECO:0000256" key="1">
    <source>
        <dbReference type="ARBA" id="ARBA00001946"/>
    </source>
</evidence>
<dbReference type="InterPro" id="IPR005000">
    <property type="entry name" value="Aldolase/citrate-lyase_domain"/>
</dbReference>
<dbReference type="RefSeq" id="WP_078080715.1">
    <property type="nucleotide sequence ID" value="NZ_CP019401.1"/>
</dbReference>
<dbReference type="Gene3D" id="3.20.20.60">
    <property type="entry name" value="Phosphoenolpyruvate-binding domains"/>
    <property type="match status" value="1"/>
</dbReference>
<dbReference type="Proteomes" id="UP000189661">
    <property type="component" value="Chromosome"/>
</dbReference>
<gene>
    <name evidence="5" type="ORF">AJGP001_14935</name>
</gene>